<gene>
    <name evidence="1" type="ORF">LLJM1_04590</name>
</gene>
<proteinExistence type="predicted"/>
<name>A0A1V0PDE2_LACLC</name>
<sequence>MGLDQYFEIQKKRSEKELEEEIRRIFINEQPSDQEIENMRYFTNELAYFRKFNALQNYFEEKFNLDNCEKVIMEDYIYEDLLDRTTKVLTAHQQKTQTEAEEIAIKLLPNTEGFFYGSQEYDEYYYEDVEKLIDDLQRMKKMELDDDEDIIYTCWY</sequence>
<accession>A0A1V0PDE2</accession>
<dbReference type="Proteomes" id="UP000191806">
    <property type="component" value="Plasmid pJM1A"/>
</dbReference>
<organism evidence="1 2">
    <name type="scientific">Lactococcus lactis subsp. cremoris</name>
    <name type="common">Streptococcus cremoris</name>
    <dbReference type="NCBI Taxonomy" id="1359"/>
    <lineage>
        <taxon>Bacteria</taxon>
        <taxon>Bacillati</taxon>
        <taxon>Bacillota</taxon>
        <taxon>Bacilli</taxon>
        <taxon>Lactobacillales</taxon>
        <taxon>Streptococcaceae</taxon>
        <taxon>Lactococcus</taxon>
    </lineage>
</organism>
<geneLocation type="plasmid" evidence="2">
    <name>pmpjm1</name>
</geneLocation>
<dbReference type="RefSeq" id="WP_063280842.1">
    <property type="nucleotide sequence ID" value="NZ_CP016746.2"/>
</dbReference>
<keyword evidence="1" id="KW-0614">Plasmid</keyword>
<evidence type="ECO:0000313" key="1">
    <source>
        <dbReference type="EMBL" id="ARE27260.1"/>
    </source>
</evidence>
<protein>
    <submittedName>
        <fullName evidence="1">Uncharacterized protein</fullName>
    </submittedName>
</protein>
<evidence type="ECO:0000313" key="2">
    <source>
        <dbReference type="Proteomes" id="UP000191806"/>
    </source>
</evidence>
<dbReference type="EMBL" id="CP016746">
    <property type="protein sequence ID" value="ARE27260.1"/>
    <property type="molecule type" value="Genomic_DNA"/>
</dbReference>
<dbReference type="AlphaFoldDB" id="A0A1V0PDE2"/>
<reference evidence="1 2" key="1">
    <citation type="journal article" date="2017" name="BMC Genomics">
        <title>Comparative and functional genomics of the Lactococcus lactis taxon; insights into evolution and niche adaptation.</title>
        <authorList>
            <person name="Kelleher P."/>
            <person name="Bottacini F."/>
            <person name="Mahony J."/>
            <person name="Kilcawley K.N."/>
            <person name="van Sinderen D."/>
        </authorList>
    </citation>
    <scope>NUCLEOTIDE SEQUENCE [LARGE SCALE GENOMIC DNA]</scope>
    <source>
        <strain evidence="1 2">JM1</strain>
        <plasmid evidence="2">pmpjm1</plasmid>
    </source>
</reference>